<accession>A0A062XYK7</accession>
<dbReference type="InterPro" id="IPR006342">
    <property type="entry name" value="FkbM_mtfrase"/>
</dbReference>
<evidence type="ECO:0000313" key="2">
    <source>
        <dbReference type="EMBL" id="KDA53600.1"/>
    </source>
</evidence>
<dbReference type="Proteomes" id="UP000027284">
    <property type="component" value="Unassembled WGS sequence"/>
</dbReference>
<dbReference type="OrthoDB" id="2529130at2"/>
<keyword evidence="3" id="KW-1185">Reference proteome</keyword>
<sequence length="324" mass="35643">MDFGKTRLRLWLLEGLSLLLRGRSLDSFERAGLKVQLPLGGFRQAARWLLLRDFGGEKPGFDSVALVVPVLQGKFRLALAPDDWSVSGSILEHRFWEPEVTAFLAATVQPGWTVLDVGANVGFHTFHAATLVGPSGLVYAVEPDPRNAVLLRLTAALAPELRVTVIEAALSDRDGEIVLMEPGEAGRTGIGVTHHDGQVLEKAAKTAGARFTKVPALCWDRHFQDVPLHLVKIDVEGYEPFVVRGMEQSLVRWQPIVVTEFAPSHLQHVGGIEPLSYLQWFQERGFRLFLIDDPSGTLIPADAETVMRSLHGRPGVNLAFLPNS</sequence>
<comment type="caution">
    <text evidence="2">The sequence shown here is derived from an EMBL/GenBank/DDBJ whole genome shotgun (WGS) entry which is preliminary data.</text>
</comment>
<gene>
    <name evidence="2" type="ORF">EG19_05205</name>
</gene>
<dbReference type="EMBL" id="JMFG01000020">
    <property type="protein sequence ID" value="KDA53600.1"/>
    <property type="molecule type" value="Genomic_DNA"/>
</dbReference>
<dbReference type="Pfam" id="PF05050">
    <property type="entry name" value="Methyltransf_21"/>
    <property type="match status" value="1"/>
</dbReference>
<feature type="domain" description="Methyltransferase FkbM" evidence="1">
    <location>
        <begin position="116"/>
        <end position="288"/>
    </location>
</feature>
<dbReference type="CDD" id="cd02440">
    <property type="entry name" value="AdoMet_MTases"/>
    <property type="match status" value="1"/>
</dbReference>
<dbReference type="SUPFAM" id="SSF53335">
    <property type="entry name" value="S-adenosyl-L-methionine-dependent methyltransferases"/>
    <property type="match status" value="1"/>
</dbReference>
<dbReference type="NCBIfam" id="TIGR01444">
    <property type="entry name" value="fkbM_fam"/>
    <property type="match status" value="1"/>
</dbReference>
<dbReference type="InterPro" id="IPR029063">
    <property type="entry name" value="SAM-dependent_MTases_sf"/>
</dbReference>
<proteinExistence type="predicted"/>
<dbReference type="InterPro" id="IPR052514">
    <property type="entry name" value="SAM-dependent_MTase"/>
</dbReference>
<protein>
    <recommendedName>
        <fullName evidence="1">Methyltransferase FkbM domain-containing protein</fullName>
    </recommendedName>
</protein>
<name>A0A062XYK7_9BACT</name>
<organism evidence="2 3">
    <name type="scientific">Thermoanaerobaculum aquaticum</name>
    <dbReference type="NCBI Taxonomy" id="1312852"/>
    <lineage>
        <taxon>Bacteria</taxon>
        <taxon>Pseudomonadati</taxon>
        <taxon>Acidobacteriota</taxon>
        <taxon>Thermoanaerobaculia</taxon>
        <taxon>Thermoanaerobaculales</taxon>
        <taxon>Thermoanaerobaculaceae</taxon>
        <taxon>Thermoanaerobaculum</taxon>
    </lineage>
</organism>
<dbReference type="Gene3D" id="3.40.50.150">
    <property type="entry name" value="Vaccinia Virus protein VP39"/>
    <property type="match status" value="1"/>
</dbReference>
<dbReference type="AlphaFoldDB" id="A0A062XYK7"/>
<reference evidence="2 3" key="1">
    <citation type="submission" date="2014-04" db="EMBL/GenBank/DDBJ databases">
        <title>The Genome Sequence of Thermoanaerobaculum aquaticum MP-01, The First Cultivated Group 23 Acidobacterium.</title>
        <authorList>
            <person name="Stamps B.W."/>
            <person name="Losey N.A."/>
            <person name="Lawson P.A."/>
            <person name="Stevenson B.S."/>
        </authorList>
    </citation>
    <scope>NUCLEOTIDE SEQUENCE [LARGE SCALE GENOMIC DNA]</scope>
    <source>
        <strain evidence="2 3">MP-01</strain>
    </source>
</reference>
<dbReference type="RefSeq" id="WP_038049442.1">
    <property type="nucleotide sequence ID" value="NZ_JMFG01000020.1"/>
</dbReference>
<dbReference type="PANTHER" id="PTHR34203:SF15">
    <property type="entry name" value="SLL1173 PROTEIN"/>
    <property type="match status" value="1"/>
</dbReference>
<evidence type="ECO:0000259" key="1">
    <source>
        <dbReference type="Pfam" id="PF05050"/>
    </source>
</evidence>
<dbReference type="PANTHER" id="PTHR34203">
    <property type="entry name" value="METHYLTRANSFERASE, FKBM FAMILY PROTEIN"/>
    <property type="match status" value="1"/>
</dbReference>
<dbReference type="STRING" id="1312852.EG19_05205"/>
<evidence type="ECO:0000313" key="3">
    <source>
        <dbReference type="Proteomes" id="UP000027284"/>
    </source>
</evidence>